<organism evidence="2 3">
    <name type="scientific">Candidatus Shapirobacteria bacterium GW2011_GWE1_38_92</name>
    <dbReference type="NCBI Taxonomy" id="1618489"/>
    <lineage>
        <taxon>Bacteria</taxon>
        <taxon>Candidatus Shapironibacteriota</taxon>
    </lineage>
</organism>
<dbReference type="Proteomes" id="UP000033841">
    <property type="component" value="Unassembled WGS sequence"/>
</dbReference>
<dbReference type="EMBL" id="LBVR01000033">
    <property type="protein sequence ID" value="KKQ90622.1"/>
    <property type="molecule type" value="Genomic_DNA"/>
</dbReference>
<proteinExistence type="predicted"/>
<keyword evidence="1" id="KW-0472">Membrane</keyword>
<evidence type="ECO:0000256" key="1">
    <source>
        <dbReference type="SAM" id="Phobius"/>
    </source>
</evidence>
<name>A0A0G0LHW4_9BACT</name>
<reference evidence="2 3" key="1">
    <citation type="journal article" date="2015" name="Nature">
        <title>rRNA introns, odd ribosomes, and small enigmatic genomes across a large radiation of phyla.</title>
        <authorList>
            <person name="Brown C.T."/>
            <person name="Hug L.A."/>
            <person name="Thomas B.C."/>
            <person name="Sharon I."/>
            <person name="Castelle C.J."/>
            <person name="Singh A."/>
            <person name="Wilkins M.J."/>
            <person name="Williams K.H."/>
            <person name="Banfield J.F."/>
        </authorList>
    </citation>
    <scope>NUCLEOTIDE SEQUENCE [LARGE SCALE GENOMIC DNA]</scope>
</reference>
<comment type="caution">
    <text evidence="2">The sequence shown here is derived from an EMBL/GenBank/DDBJ whole genome shotgun (WGS) entry which is preliminary data.</text>
</comment>
<evidence type="ECO:0000313" key="2">
    <source>
        <dbReference type="EMBL" id="KKQ90622.1"/>
    </source>
</evidence>
<keyword evidence="1" id="KW-0812">Transmembrane</keyword>
<sequence length="52" mass="5953">MDLGTWVGVDWGAGWVWLVLGWFEMAESEVLVLKNTRPPKERRVRPEIDLGG</sequence>
<evidence type="ECO:0000313" key="3">
    <source>
        <dbReference type="Proteomes" id="UP000033841"/>
    </source>
</evidence>
<protein>
    <submittedName>
        <fullName evidence="2">Uncharacterized protein</fullName>
    </submittedName>
</protein>
<dbReference type="AlphaFoldDB" id="A0A0G0LHW4"/>
<keyword evidence="1" id="KW-1133">Transmembrane helix</keyword>
<accession>A0A0G0LHW4</accession>
<feature type="transmembrane region" description="Helical" evidence="1">
    <location>
        <begin position="12"/>
        <end position="33"/>
    </location>
</feature>
<gene>
    <name evidence="2" type="ORF">UT14_C0033G0012</name>
</gene>